<feature type="non-terminal residue" evidence="3">
    <location>
        <position position="1"/>
    </location>
</feature>
<dbReference type="EMBL" id="LR904682">
    <property type="protein sequence ID" value="CAD7253017.1"/>
    <property type="molecule type" value="Genomic_DNA"/>
</dbReference>
<dbReference type="InterPro" id="IPR036116">
    <property type="entry name" value="FN3_sf"/>
</dbReference>
<dbReference type="PANTHER" id="PTHR31594:SF16">
    <property type="entry name" value="SI:CH211-281L24.3"/>
    <property type="match status" value="1"/>
</dbReference>
<evidence type="ECO:0000313" key="4">
    <source>
        <dbReference type="Proteomes" id="UP000677054"/>
    </source>
</evidence>
<dbReference type="AlphaFoldDB" id="A0A7R9FSK4"/>
<dbReference type="Proteomes" id="UP000677054">
    <property type="component" value="Unassembled WGS sequence"/>
</dbReference>
<dbReference type="EMBL" id="CAJPEV010005165">
    <property type="protein sequence ID" value="CAG0902838.1"/>
    <property type="molecule type" value="Genomic_DNA"/>
</dbReference>
<dbReference type="InterPro" id="IPR003961">
    <property type="entry name" value="FN3_dom"/>
</dbReference>
<protein>
    <recommendedName>
        <fullName evidence="2">Fibronectin type-III domain-containing protein</fullName>
    </recommendedName>
</protein>
<dbReference type="InterPro" id="IPR013783">
    <property type="entry name" value="Ig-like_fold"/>
</dbReference>
<dbReference type="PANTHER" id="PTHR31594">
    <property type="entry name" value="AIG1-TYPE G DOMAIN-CONTAINING PROTEIN"/>
    <property type="match status" value="1"/>
</dbReference>
<dbReference type="InterPro" id="IPR052090">
    <property type="entry name" value="Cytolytic_pore-forming_toxin"/>
</dbReference>
<name>A0A7R9FSK4_9CRUS</name>
<dbReference type="OrthoDB" id="2386367at2759"/>
<keyword evidence="1" id="KW-0175">Coiled coil</keyword>
<proteinExistence type="predicted"/>
<dbReference type="InterPro" id="IPR048997">
    <property type="entry name" value="Stonustoxin-like_helical"/>
</dbReference>
<sequence>SGKFLNNEKKSSQEARVTLQYKSTSHFESLTMEQLRTDAIEFPDLFYKDIATHVVTGIVYGADANFVFGKKVGSSETVREVEGKMNAVIGKINGAFSAEGNASVNLNEEEREGTTHFHCKYHGDLLLPKNPTTFQDCIDLYKLLPTLSSQENSVPKWVHLYPLHKLDNRAVQIIREISMGIVQDIEGILEALQAAKVRANDLADSIVSHHFSGIRVQMATFKSLVDRFKTNFQKRILPQLKSVRGCLDEETSLSKIIQESIESPFNKEKLYIWLAEKETETKILERYLEFFKGATLAFAPGDFFNVIHDMKITHAVSFVFQVTPKTDEYLEQMTQFVDGKMDGFSLKQDIQTFWYKDKKIIEALQTNARHFMEFLNANESHSHLKFVVTEYQLREKIHDIVLYERGVPRSFVPPGKPGVPKLIKVTHNSIHFNWKPPLCGSENLEKYEVLYKSTEANDSWKEHTIHKKREKVVISSLTHSLSTMEELEQEEKVLEKYKAQIEANKEFRYKVKETHQRQIDLAAGEYVTNCLTCNRTCHFPGGIADDGDKKNCAAMTEDVTCEICPNKCEWHRHRNNQYRFELVEVEVERTSEDLKKRLNAGTKGKWRTKKMINKLKEEIKREENQFRSKVFRAHACIKRLDEIALKPDPLTILDYIDLLIQSEKQEKKPGFSDKVAMLYKQREHIALLQQVRKGENPFDKGLGSTA</sequence>
<gene>
    <name evidence="3" type="ORF">DSTB1V02_LOCUS12768</name>
</gene>
<dbReference type="CDD" id="cd00063">
    <property type="entry name" value="FN3"/>
    <property type="match status" value="1"/>
</dbReference>
<evidence type="ECO:0000256" key="1">
    <source>
        <dbReference type="SAM" id="Coils"/>
    </source>
</evidence>
<evidence type="ECO:0000259" key="2">
    <source>
        <dbReference type="PROSITE" id="PS50853"/>
    </source>
</evidence>
<keyword evidence="4" id="KW-1185">Reference proteome</keyword>
<dbReference type="Pfam" id="PF21109">
    <property type="entry name" value="Stonustoxin_helical"/>
    <property type="match status" value="1"/>
</dbReference>
<organism evidence="3">
    <name type="scientific">Darwinula stevensoni</name>
    <dbReference type="NCBI Taxonomy" id="69355"/>
    <lineage>
        <taxon>Eukaryota</taxon>
        <taxon>Metazoa</taxon>
        <taxon>Ecdysozoa</taxon>
        <taxon>Arthropoda</taxon>
        <taxon>Crustacea</taxon>
        <taxon>Oligostraca</taxon>
        <taxon>Ostracoda</taxon>
        <taxon>Podocopa</taxon>
        <taxon>Podocopida</taxon>
        <taxon>Darwinulocopina</taxon>
        <taxon>Darwinuloidea</taxon>
        <taxon>Darwinulidae</taxon>
        <taxon>Darwinula</taxon>
    </lineage>
</organism>
<feature type="domain" description="Fibronectin type-III" evidence="2">
    <location>
        <begin position="416"/>
        <end position="514"/>
    </location>
</feature>
<dbReference type="Pfam" id="PF18078">
    <property type="entry name" value="Thioredoxin_11"/>
    <property type="match status" value="1"/>
</dbReference>
<dbReference type="Gene3D" id="2.60.40.10">
    <property type="entry name" value="Immunoglobulins"/>
    <property type="match status" value="1"/>
</dbReference>
<dbReference type="PROSITE" id="PS50853">
    <property type="entry name" value="FN3"/>
    <property type="match status" value="1"/>
</dbReference>
<dbReference type="InterPro" id="IPR040581">
    <property type="entry name" value="Thioredoxin_11"/>
</dbReference>
<dbReference type="SUPFAM" id="SSF49265">
    <property type="entry name" value="Fibronectin type III"/>
    <property type="match status" value="1"/>
</dbReference>
<reference evidence="3" key="1">
    <citation type="submission" date="2020-11" db="EMBL/GenBank/DDBJ databases">
        <authorList>
            <person name="Tran Van P."/>
        </authorList>
    </citation>
    <scope>NUCLEOTIDE SEQUENCE</scope>
</reference>
<accession>A0A7R9FSK4</accession>
<evidence type="ECO:0000313" key="3">
    <source>
        <dbReference type="EMBL" id="CAD7253017.1"/>
    </source>
</evidence>
<feature type="coiled-coil region" evidence="1">
    <location>
        <begin position="480"/>
        <end position="507"/>
    </location>
</feature>